<evidence type="ECO:0000313" key="2">
    <source>
        <dbReference type="EMBL" id="KAH3869939.1"/>
    </source>
</evidence>
<keyword evidence="1" id="KW-0472">Membrane</keyword>
<evidence type="ECO:0008006" key="4">
    <source>
        <dbReference type="Google" id="ProtNLM"/>
    </source>
</evidence>
<evidence type="ECO:0000313" key="3">
    <source>
        <dbReference type="Proteomes" id="UP000828390"/>
    </source>
</evidence>
<dbReference type="Proteomes" id="UP000828390">
    <property type="component" value="Unassembled WGS sequence"/>
</dbReference>
<evidence type="ECO:0000256" key="1">
    <source>
        <dbReference type="SAM" id="Phobius"/>
    </source>
</evidence>
<dbReference type="EMBL" id="JAIWYP010000002">
    <property type="protein sequence ID" value="KAH3869939.1"/>
    <property type="molecule type" value="Genomic_DNA"/>
</dbReference>
<organism evidence="2 3">
    <name type="scientific">Dreissena polymorpha</name>
    <name type="common">Zebra mussel</name>
    <name type="synonym">Mytilus polymorpha</name>
    <dbReference type="NCBI Taxonomy" id="45954"/>
    <lineage>
        <taxon>Eukaryota</taxon>
        <taxon>Metazoa</taxon>
        <taxon>Spiralia</taxon>
        <taxon>Lophotrochozoa</taxon>
        <taxon>Mollusca</taxon>
        <taxon>Bivalvia</taxon>
        <taxon>Autobranchia</taxon>
        <taxon>Heteroconchia</taxon>
        <taxon>Euheterodonta</taxon>
        <taxon>Imparidentia</taxon>
        <taxon>Neoheterodontei</taxon>
        <taxon>Myida</taxon>
        <taxon>Dreissenoidea</taxon>
        <taxon>Dreissenidae</taxon>
        <taxon>Dreissena</taxon>
    </lineage>
</organism>
<name>A0A9D4RIW6_DREPO</name>
<dbReference type="AlphaFoldDB" id="A0A9D4RIW6"/>
<keyword evidence="1" id="KW-0812">Transmembrane</keyword>
<reference evidence="2" key="2">
    <citation type="submission" date="2020-11" db="EMBL/GenBank/DDBJ databases">
        <authorList>
            <person name="McCartney M.A."/>
            <person name="Auch B."/>
            <person name="Kono T."/>
            <person name="Mallez S."/>
            <person name="Becker A."/>
            <person name="Gohl D.M."/>
            <person name="Silverstein K.A.T."/>
            <person name="Koren S."/>
            <person name="Bechman K.B."/>
            <person name="Herman A."/>
            <person name="Abrahante J.E."/>
            <person name="Garbe J."/>
        </authorList>
    </citation>
    <scope>NUCLEOTIDE SEQUENCE</scope>
    <source>
        <strain evidence="2">Duluth1</strain>
        <tissue evidence="2">Whole animal</tissue>
    </source>
</reference>
<dbReference type="OrthoDB" id="10604411at2759"/>
<accession>A0A9D4RIW6</accession>
<comment type="caution">
    <text evidence="2">The sequence shown here is derived from an EMBL/GenBank/DDBJ whole genome shotgun (WGS) entry which is preliminary data.</text>
</comment>
<feature type="transmembrane region" description="Helical" evidence="1">
    <location>
        <begin position="45"/>
        <end position="69"/>
    </location>
</feature>
<reference evidence="2" key="1">
    <citation type="journal article" date="2019" name="bioRxiv">
        <title>The Genome of the Zebra Mussel, Dreissena polymorpha: A Resource for Invasive Species Research.</title>
        <authorList>
            <person name="McCartney M.A."/>
            <person name="Auch B."/>
            <person name="Kono T."/>
            <person name="Mallez S."/>
            <person name="Zhang Y."/>
            <person name="Obille A."/>
            <person name="Becker A."/>
            <person name="Abrahante J.E."/>
            <person name="Garbe J."/>
            <person name="Badalamenti J.P."/>
            <person name="Herman A."/>
            <person name="Mangelson H."/>
            <person name="Liachko I."/>
            <person name="Sullivan S."/>
            <person name="Sone E.D."/>
            <person name="Koren S."/>
            <person name="Silverstein K.A.T."/>
            <person name="Beckman K.B."/>
            <person name="Gohl D.M."/>
        </authorList>
    </citation>
    <scope>NUCLEOTIDE SEQUENCE</scope>
    <source>
        <strain evidence="2">Duluth1</strain>
        <tissue evidence="2">Whole animal</tissue>
    </source>
</reference>
<gene>
    <name evidence="2" type="ORF">DPMN_033117</name>
</gene>
<sequence length="160" mass="17802">MSASCKYRNDLYGYIETLTCEFGCCEHGCCTEEQMNDRKVTSAELGLCIGVPVALSLLLFILVKIIVYYCQQRKIKQQAAFLKQLNEASRPSPTIIIHIESDVGQSRPQGGEHELPVAQSVPAYEDGTKVPPSLEKAIVHSLVARHFGKGHSGYQRFENE</sequence>
<proteinExistence type="predicted"/>
<protein>
    <recommendedName>
        <fullName evidence="4">CX domain-containing protein</fullName>
    </recommendedName>
</protein>
<keyword evidence="3" id="KW-1185">Reference proteome</keyword>
<keyword evidence="1" id="KW-1133">Transmembrane helix</keyword>